<keyword evidence="1" id="KW-0732">Signal</keyword>
<dbReference type="PROSITE" id="PS51257">
    <property type="entry name" value="PROKAR_LIPOPROTEIN"/>
    <property type="match status" value="1"/>
</dbReference>
<accession>A0A6S6SQ82</accession>
<evidence type="ECO:0008006" key="3">
    <source>
        <dbReference type="Google" id="ProtNLM"/>
    </source>
</evidence>
<evidence type="ECO:0000256" key="1">
    <source>
        <dbReference type="SAM" id="SignalP"/>
    </source>
</evidence>
<sequence>MLKLLLLLTCIVCLFSSCENDTFDLIEMRIEGTWEFTSASERSYQAFSGHQSIFYHYDGDLITFEADKTVYYTEANGDELEGVWDIRSVNSVDSEGDNVTEYIISMALVDLSGDLIQYVWQVENTNINQRLRVEESTSDYEYCYELVKW</sequence>
<feature type="signal peptide" evidence="1">
    <location>
        <begin position="1"/>
        <end position="19"/>
    </location>
</feature>
<organism evidence="2">
    <name type="scientific">uncultured Aureispira sp</name>
    <dbReference type="NCBI Taxonomy" id="1331704"/>
    <lineage>
        <taxon>Bacteria</taxon>
        <taxon>Pseudomonadati</taxon>
        <taxon>Bacteroidota</taxon>
        <taxon>Saprospiria</taxon>
        <taxon>Saprospirales</taxon>
        <taxon>Saprospiraceae</taxon>
        <taxon>Aureispira</taxon>
        <taxon>environmental samples</taxon>
    </lineage>
</organism>
<feature type="chain" id="PRO_5028169598" description="Lipocalin-like domain-containing protein" evidence="1">
    <location>
        <begin position="20"/>
        <end position="149"/>
    </location>
</feature>
<dbReference type="AlphaFoldDB" id="A0A6S6SQ82"/>
<name>A0A6S6SQ82_9BACT</name>
<reference evidence="2" key="1">
    <citation type="submission" date="2020-01" db="EMBL/GenBank/DDBJ databases">
        <authorList>
            <person name="Meier V. D."/>
            <person name="Meier V D."/>
        </authorList>
    </citation>
    <scope>NUCLEOTIDE SEQUENCE</scope>
    <source>
        <strain evidence="2">HLG_WM_MAG_10</strain>
    </source>
</reference>
<dbReference type="EMBL" id="CACVAQ010000124">
    <property type="protein sequence ID" value="CAA6806842.1"/>
    <property type="molecule type" value="Genomic_DNA"/>
</dbReference>
<protein>
    <recommendedName>
        <fullName evidence="3">Lipocalin-like domain-containing protein</fullName>
    </recommendedName>
</protein>
<evidence type="ECO:0000313" key="2">
    <source>
        <dbReference type="EMBL" id="CAA6806842.1"/>
    </source>
</evidence>
<gene>
    <name evidence="2" type="ORF">HELGO_WM34636</name>
</gene>
<proteinExistence type="predicted"/>